<dbReference type="AlphaFoldDB" id="A0A0C2ISL1"/>
<accession>A0A0C2ISL1</accession>
<reference evidence="2 3" key="1">
    <citation type="journal article" date="2014" name="Genome Biol. Evol.">
        <title>The genome of the myxosporean Thelohanellus kitauei shows adaptations to nutrient acquisition within its fish host.</title>
        <authorList>
            <person name="Yang Y."/>
            <person name="Xiong J."/>
            <person name="Zhou Z."/>
            <person name="Huo F."/>
            <person name="Miao W."/>
            <person name="Ran C."/>
            <person name="Liu Y."/>
            <person name="Zhang J."/>
            <person name="Feng J."/>
            <person name="Wang M."/>
            <person name="Wang M."/>
            <person name="Wang L."/>
            <person name="Yao B."/>
        </authorList>
    </citation>
    <scope>NUCLEOTIDE SEQUENCE [LARGE SCALE GENOMIC DNA]</scope>
    <source>
        <strain evidence="2">Wuqing</strain>
    </source>
</reference>
<evidence type="ECO:0000259" key="1">
    <source>
        <dbReference type="PROSITE" id="PS50994"/>
    </source>
</evidence>
<dbReference type="GO" id="GO:0015074">
    <property type="term" value="P:DNA integration"/>
    <property type="evidence" value="ECO:0007669"/>
    <property type="project" value="InterPro"/>
</dbReference>
<dbReference type="SUPFAM" id="SSF53098">
    <property type="entry name" value="Ribonuclease H-like"/>
    <property type="match status" value="1"/>
</dbReference>
<protein>
    <submittedName>
        <fullName evidence="2">Pol polyprotein</fullName>
    </submittedName>
</protein>
<name>A0A0C2ISL1_THEKT</name>
<dbReference type="OrthoDB" id="5986514at2759"/>
<evidence type="ECO:0000313" key="2">
    <source>
        <dbReference type="EMBL" id="KII68424.1"/>
    </source>
</evidence>
<dbReference type="PANTHER" id="PTHR37984">
    <property type="entry name" value="PROTEIN CBG26694"/>
    <property type="match status" value="1"/>
</dbReference>
<dbReference type="PROSITE" id="PS50994">
    <property type="entry name" value="INTEGRASE"/>
    <property type="match status" value="1"/>
</dbReference>
<dbReference type="Gene3D" id="3.30.420.10">
    <property type="entry name" value="Ribonuclease H-like superfamily/Ribonuclease H"/>
    <property type="match status" value="1"/>
</dbReference>
<dbReference type="InterPro" id="IPR050951">
    <property type="entry name" value="Retrovirus_Pol_polyprotein"/>
</dbReference>
<dbReference type="InterPro" id="IPR012337">
    <property type="entry name" value="RNaseH-like_sf"/>
</dbReference>
<dbReference type="InterPro" id="IPR001584">
    <property type="entry name" value="Integrase_cat-core"/>
</dbReference>
<dbReference type="PANTHER" id="PTHR37984:SF5">
    <property type="entry name" value="PROTEIN NYNRIN-LIKE"/>
    <property type="match status" value="1"/>
</dbReference>
<dbReference type="EMBL" id="JWZT01002857">
    <property type="protein sequence ID" value="KII68424.1"/>
    <property type="molecule type" value="Genomic_DNA"/>
</dbReference>
<comment type="caution">
    <text evidence="2">The sequence shown here is derived from an EMBL/GenBank/DDBJ whole genome shotgun (WGS) entry which is preliminary data.</text>
</comment>
<organism evidence="2 3">
    <name type="scientific">Thelohanellus kitauei</name>
    <name type="common">Myxosporean</name>
    <dbReference type="NCBI Taxonomy" id="669202"/>
    <lineage>
        <taxon>Eukaryota</taxon>
        <taxon>Metazoa</taxon>
        <taxon>Cnidaria</taxon>
        <taxon>Myxozoa</taxon>
        <taxon>Myxosporea</taxon>
        <taxon>Bivalvulida</taxon>
        <taxon>Platysporina</taxon>
        <taxon>Myxobolidae</taxon>
        <taxon>Thelohanellus</taxon>
    </lineage>
</organism>
<sequence length="118" mass="13738">MCRFNTAHTIAALKSIFALERLPKSLFSGNCPQFLSEYFRDFCNQIGIEHIFFPPYHPKSNGDAERIVLSLKRSVSKSIDSWKNPDNFVDDFMFSYRFIPLNGCKSLSELMHGRQMRH</sequence>
<keyword evidence="3" id="KW-1185">Reference proteome</keyword>
<dbReference type="GO" id="GO:0003676">
    <property type="term" value="F:nucleic acid binding"/>
    <property type="evidence" value="ECO:0007669"/>
    <property type="project" value="InterPro"/>
</dbReference>
<evidence type="ECO:0000313" key="3">
    <source>
        <dbReference type="Proteomes" id="UP000031668"/>
    </source>
</evidence>
<gene>
    <name evidence="2" type="ORF">RF11_10781</name>
</gene>
<proteinExistence type="predicted"/>
<dbReference type="Proteomes" id="UP000031668">
    <property type="component" value="Unassembled WGS sequence"/>
</dbReference>
<feature type="domain" description="Integrase catalytic" evidence="1">
    <location>
        <begin position="1"/>
        <end position="118"/>
    </location>
</feature>
<dbReference type="InterPro" id="IPR036397">
    <property type="entry name" value="RNaseH_sf"/>
</dbReference>